<dbReference type="GO" id="GO:0005524">
    <property type="term" value="F:ATP binding"/>
    <property type="evidence" value="ECO:0007669"/>
    <property type="project" value="UniProtKB-KW"/>
</dbReference>
<dbReference type="CDD" id="cd02164">
    <property type="entry name" value="PPAT_CoAS"/>
    <property type="match status" value="1"/>
</dbReference>
<dbReference type="CDD" id="cd02022">
    <property type="entry name" value="DPCK"/>
    <property type="match status" value="1"/>
</dbReference>
<dbReference type="Gene3D" id="3.40.50.620">
    <property type="entry name" value="HUPs"/>
    <property type="match status" value="1"/>
</dbReference>
<protein>
    <submittedName>
        <fullName evidence="4">Bifunctional coenzyme a synthase-like protein</fullName>
    </submittedName>
</protein>
<evidence type="ECO:0000313" key="4">
    <source>
        <dbReference type="EMBL" id="KAH7638924.1"/>
    </source>
</evidence>
<feature type="domain" description="Cytidyltransferase-like" evidence="3">
    <location>
        <begin position="165"/>
        <end position="307"/>
    </location>
</feature>
<dbReference type="GO" id="GO:0004140">
    <property type="term" value="F:dephospho-CoA kinase activity"/>
    <property type="evidence" value="ECO:0007669"/>
    <property type="project" value="InterPro"/>
</dbReference>
<organism evidence="4">
    <name type="scientific">Dermatophagoides farinae</name>
    <name type="common">American house dust mite</name>
    <dbReference type="NCBI Taxonomy" id="6954"/>
    <lineage>
        <taxon>Eukaryota</taxon>
        <taxon>Metazoa</taxon>
        <taxon>Ecdysozoa</taxon>
        <taxon>Arthropoda</taxon>
        <taxon>Chelicerata</taxon>
        <taxon>Arachnida</taxon>
        <taxon>Acari</taxon>
        <taxon>Acariformes</taxon>
        <taxon>Sarcoptiformes</taxon>
        <taxon>Astigmata</taxon>
        <taxon>Psoroptidia</taxon>
        <taxon>Analgoidea</taxon>
        <taxon>Pyroglyphidae</taxon>
        <taxon>Dermatophagoidinae</taxon>
        <taxon>Dermatophagoides</taxon>
    </lineage>
</organism>
<dbReference type="NCBIfam" id="NF001985">
    <property type="entry name" value="PRK00777.1"/>
    <property type="match status" value="1"/>
</dbReference>
<evidence type="ECO:0000259" key="3">
    <source>
        <dbReference type="Pfam" id="PF01467"/>
    </source>
</evidence>
<evidence type="ECO:0000256" key="1">
    <source>
        <dbReference type="ARBA" id="ARBA00022741"/>
    </source>
</evidence>
<dbReference type="Pfam" id="PF01121">
    <property type="entry name" value="CoaE"/>
    <property type="match status" value="1"/>
</dbReference>
<dbReference type="GO" id="GO:0015937">
    <property type="term" value="P:coenzyme A biosynthetic process"/>
    <property type="evidence" value="ECO:0007669"/>
    <property type="project" value="InterPro"/>
</dbReference>
<dbReference type="InterPro" id="IPR001977">
    <property type="entry name" value="Depp_CoAkinase"/>
</dbReference>
<reference evidence="4" key="2">
    <citation type="journal article" date="2021" name="World Allergy Organ. J.">
        <title>Chromosome-level assembly of Dermatophagoides farinae genome and transcriptome reveals two novel allergens Der f 37 and Der f 39.</title>
        <authorList>
            <person name="Chen J."/>
            <person name="Cai Z."/>
            <person name="Fan D."/>
            <person name="Hu J."/>
            <person name="Hou Y."/>
            <person name="He Y."/>
            <person name="Zhang Z."/>
            <person name="Zhao Z."/>
            <person name="Gao P."/>
            <person name="Hu W."/>
            <person name="Sun J."/>
            <person name="Li J."/>
            <person name="Ji K."/>
        </authorList>
    </citation>
    <scope>NUCLEOTIDE SEQUENCE</scope>
    <source>
        <strain evidence="4">JKM2019</strain>
    </source>
</reference>
<dbReference type="NCBIfam" id="TIGR00152">
    <property type="entry name" value="dephospho-CoA kinase"/>
    <property type="match status" value="1"/>
</dbReference>
<dbReference type="OrthoDB" id="330671at2759"/>
<dbReference type="InterPro" id="IPR014729">
    <property type="entry name" value="Rossmann-like_a/b/a_fold"/>
</dbReference>
<proteinExistence type="inferred from homology"/>
<dbReference type="AlphaFoldDB" id="A0A9D4NUI3"/>
<dbReference type="InterPro" id="IPR004821">
    <property type="entry name" value="Cyt_trans-like"/>
</dbReference>
<dbReference type="NCBIfam" id="TIGR00125">
    <property type="entry name" value="cyt_tran_rel"/>
    <property type="match status" value="1"/>
</dbReference>
<dbReference type="SUPFAM" id="SSF52374">
    <property type="entry name" value="Nucleotidylyl transferase"/>
    <property type="match status" value="1"/>
</dbReference>
<dbReference type="SUPFAM" id="SSF52540">
    <property type="entry name" value="P-loop containing nucleoside triphosphate hydrolases"/>
    <property type="match status" value="1"/>
</dbReference>
<dbReference type="Proteomes" id="UP000828236">
    <property type="component" value="Unassembled WGS sequence"/>
</dbReference>
<reference evidence="4" key="1">
    <citation type="submission" date="2020-06" db="EMBL/GenBank/DDBJ databases">
        <authorList>
            <person name="Ji K."/>
            <person name="Li J."/>
        </authorList>
    </citation>
    <scope>NUCLEOTIDE SEQUENCE</scope>
    <source>
        <strain evidence="4">JKM2019</strain>
        <tissue evidence="4">Whole body</tissue>
    </source>
</reference>
<dbReference type="Gene3D" id="3.40.50.300">
    <property type="entry name" value="P-loop containing nucleotide triphosphate hydrolases"/>
    <property type="match status" value="1"/>
</dbReference>
<accession>A0A9D4NUI3</accession>
<evidence type="ECO:0000256" key="2">
    <source>
        <dbReference type="ARBA" id="ARBA00022840"/>
    </source>
</evidence>
<dbReference type="HAMAP" id="MF_00376">
    <property type="entry name" value="Dephospho_CoA_kinase"/>
    <property type="match status" value="1"/>
</dbReference>
<sequence length="528" mass="60671">MFQHGLMILNYGPKTTKSLLTHVGSYIRLASNKISKTLYVSLETNDNNNVVDYRNDDMQKIVPAIYVEAHRRAPLLDVRVLHHSYYHCKNGIMSTKRSLQFRPQILFTNEQWKDDLLQQYLSRLNLTDDHTNMAIVSLSADQSSDPINHESSSNISNQIYDNVCIGGTFDNLHNGHKILLSTAQLKCNQSLTIGVTNEQMLKTKTLRELIETSEKRIQSLNEYLNDVDPFIHYNVCEISDPFGPAIVDPTLEAIIVSEETIRGGEKINEIRKSKGMKPLKIDVIKLLQDDHKESLIEENKVSSSSLRIRKLGTLLKLPEPRPNLPDKPYLIGLTGMIASGKSSIAKKLEKLGAGIINVDMLAHKTYQNSDTPTYKKIVETFGNDILDNNGQIVRPKLGQIVFNDEAKLKLLNSFVWPEVRRLLQLEIDQMKIKYRVIVLEIALLIENNRMDQVHQVWLTILDQKEVIKRLMDRNQLNESDAMKRIEKLMPCSEKIPYANVVFCTQWEEEFTMEQVKRAWKMLNEQFVK</sequence>
<name>A0A9D4NUI3_DERFA</name>
<dbReference type="PANTHER" id="PTHR10695:SF46">
    <property type="entry name" value="BIFUNCTIONAL COENZYME A SYNTHASE-RELATED"/>
    <property type="match status" value="1"/>
</dbReference>
<dbReference type="PROSITE" id="PS51219">
    <property type="entry name" value="DPCK"/>
    <property type="match status" value="1"/>
</dbReference>
<dbReference type="PANTHER" id="PTHR10695">
    <property type="entry name" value="DEPHOSPHO-COA KINASE-RELATED"/>
    <property type="match status" value="1"/>
</dbReference>
<keyword evidence="1" id="KW-0547">Nucleotide-binding</keyword>
<dbReference type="EMBL" id="SDOV01000007">
    <property type="protein sequence ID" value="KAH7638924.1"/>
    <property type="molecule type" value="Genomic_DNA"/>
</dbReference>
<dbReference type="FunFam" id="3.40.50.620:FF:000089">
    <property type="entry name" value="Bifunctional coenzyme A synthase"/>
    <property type="match status" value="1"/>
</dbReference>
<dbReference type="Pfam" id="PF01467">
    <property type="entry name" value="CTP_transf_like"/>
    <property type="match status" value="1"/>
</dbReference>
<gene>
    <name evidence="4" type="ORF">HUG17_2957</name>
</gene>
<comment type="caution">
    <text evidence="4">The sequence shown here is derived from an EMBL/GenBank/DDBJ whole genome shotgun (WGS) entry which is preliminary data.</text>
</comment>
<keyword evidence="2" id="KW-0067">ATP-binding</keyword>
<dbReference type="InterPro" id="IPR027417">
    <property type="entry name" value="P-loop_NTPase"/>
</dbReference>